<comment type="subcellular location">
    <subcellularLocation>
        <location evidence="1">Membrane</location>
    </subcellularLocation>
</comment>
<dbReference type="EMBL" id="JADFTS010000009">
    <property type="protein sequence ID" value="KAF9587570.1"/>
    <property type="molecule type" value="Genomic_DNA"/>
</dbReference>
<dbReference type="AlphaFoldDB" id="A0A835GU22"/>
<proteinExistence type="inferred from homology"/>
<keyword evidence="6" id="KW-1133">Transmembrane helix</keyword>
<dbReference type="GO" id="GO:0016705">
    <property type="term" value="F:oxidoreductase activity, acting on paired donors, with incorporation or reduction of molecular oxygen"/>
    <property type="evidence" value="ECO:0007669"/>
    <property type="project" value="InterPro"/>
</dbReference>
<evidence type="ECO:0000256" key="5">
    <source>
        <dbReference type="ARBA" id="ARBA00022723"/>
    </source>
</evidence>
<evidence type="ECO:0000256" key="3">
    <source>
        <dbReference type="ARBA" id="ARBA00022617"/>
    </source>
</evidence>
<keyword evidence="9 12" id="KW-0503">Monooxygenase</keyword>
<dbReference type="Pfam" id="PF00067">
    <property type="entry name" value="p450"/>
    <property type="match status" value="1"/>
</dbReference>
<dbReference type="OrthoDB" id="1470350at2759"/>
<keyword evidence="14" id="KW-1185">Reference proteome</keyword>
<evidence type="ECO:0000313" key="13">
    <source>
        <dbReference type="EMBL" id="KAF9587570.1"/>
    </source>
</evidence>
<evidence type="ECO:0000256" key="6">
    <source>
        <dbReference type="ARBA" id="ARBA00022989"/>
    </source>
</evidence>
<accession>A0A835GU22</accession>
<evidence type="ECO:0000256" key="2">
    <source>
        <dbReference type="ARBA" id="ARBA00010617"/>
    </source>
</evidence>
<dbReference type="GO" id="GO:0016020">
    <property type="term" value="C:membrane"/>
    <property type="evidence" value="ECO:0007669"/>
    <property type="project" value="UniProtKB-SubCell"/>
</dbReference>
<dbReference type="PANTHER" id="PTHR24282">
    <property type="entry name" value="CYTOCHROME P450 FAMILY MEMBER"/>
    <property type="match status" value="1"/>
</dbReference>
<dbReference type="Proteomes" id="UP000631114">
    <property type="component" value="Unassembled WGS sequence"/>
</dbReference>
<dbReference type="GO" id="GO:0020037">
    <property type="term" value="F:heme binding"/>
    <property type="evidence" value="ECO:0007669"/>
    <property type="project" value="InterPro"/>
</dbReference>
<dbReference type="GO" id="GO:0044550">
    <property type="term" value="P:secondary metabolite biosynthetic process"/>
    <property type="evidence" value="ECO:0007669"/>
    <property type="project" value="UniProtKB-ARBA"/>
</dbReference>
<dbReference type="InterPro" id="IPR036396">
    <property type="entry name" value="Cyt_P450_sf"/>
</dbReference>
<dbReference type="PRINTS" id="PR00463">
    <property type="entry name" value="EP450I"/>
</dbReference>
<comment type="caution">
    <text evidence="13">The sequence shown here is derived from an EMBL/GenBank/DDBJ whole genome shotgun (WGS) entry which is preliminary data.</text>
</comment>
<dbReference type="Gene3D" id="1.10.630.10">
    <property type="entry name" value="Cytochrome P450"/>
    <property type="match status" value="1"/>
</dbReference>
<keyword evidence="3 11" id="KW-0349">Heme</keyword>
<dbReference type="PROSITE" id="PS00086">
    <property type="entry name" value="CYTOCHROME_P450"/>
    <property type="match status" value="1"/>
</dbReference>
<sequence length="424" mass="48524">MAPGGNFLSWHGHKAQLFLTEPDLIKKVLNNREVYKKVKPEDYVKKLFGDGLVMAEGEKWSKQRKLANHAFHLENLKGMAPSIITSVENMMQRWAGQERKEIEVFEEFRVLTSDVISKTAFGSNYLEGQKIFDMLTKLASIVAANALQIKLPVIGKLIKSNDERKADMLEQEIRESFSQIIRRRKEKKKTAKINGSESDYLDLLINGNEENDEAKRISIDDMIDECKTFYFAGHETTMSLLTWTMFLLAIHTDWQEKARKEVFALFGEKQPTTEDNSIGKMKMMTMIINETLRLYPPALNLRRTVARQVRLGEILLPADIEVIVSQLVCHHDPKVWGEEVNLFKPDRFSGGITNATKNTNAFIPFGMGPRICVGSNFAHIEVKITLSMILQRYAFTLSPSYVHSPVDRIFIRPQHGVQIILHEL</sequence>
<dbReference type="GO" id="GO:0005506">
    <property type="term" value="F:iron ion binding"/>
    <property type="evidence" value="ECO:0007669"/>
    <property type="project" value="InterPro"/>
</dbReference>
<evidence type="ECO:0000256" key="7">
    <source>
        <dbReference type="ARBA" id="ARBA00023002"/>
    </source>
</evidence>
<evidence type="ECO:0000256" key="11">
    <source>
        <dbReference type="PIRSR" id="PIRSR602401-1"/>
    </source>
</evidence>
<dbReference type="InterPro" id="IPR050665">
    <property type="entry name" value="Cytochrome_P450_Monooxygen"/>
</dbReference>
<dbReference type="GO" id="GO:0004497">
    <property type="term" value="F:monooxygenase activity"/>
    <property type="evidence" value="ECO:0007669"/>
    <property type="project" value="UniProtKB-KW"/>
</dbReference>
<evidence type="ECO:0008006" key="15">
    <source>
        <dbReference type="Google" id="ProtNLM"/>
    </source>
</evidence>
<keyword evidence="5 11" id="KW-0479">Metal-binding</keyword>
<evidence type="ECO:0000256" key="1">
    <source>
        <dbReference type="ARBA" id="ARBA00004370"/>
    </source>
</evidence>
<name>A0A835GU22_9MAGN</name>
<dbReference type="InterPro" id="IPR001128">
    <property type="entry name" value="Cyt_P450"/>
</dbReference>
<protein>
    <recommendedName>
        <fullName evidence="15">Cytochrome P450</fullName>
    </recommendedName>
</protein>
<comment type="cofactor">
    <cofactor evidence="11">
        <name>heme</name>
        <dbReference type="ChEBI" id="CHEBI:30413"/>
    </cofactor>
</comment>
<evidence type="ECO:0000256" key="4">
    <source>
        <dbReference type="ARBA" id="ARBA00022692"/>
    </source>
</evidence>
<evidence type="ECO:0000256" key="9">
    <source>
        <dbReference type="ARBA" id="ARBA00023033"/>
    </source>
</evidence>
<dbReference type="PRINTS" id="PR00385">
    <property type="entry name" value="P450"/>
</dbReference>
<keyword evidence="4" id="KW-0812">Transmembrane</keyword>
<keyword evidence="10" id="KW-0472">Membrane</keyword>
<organism evidence="13 14">
    <name type="scientific">Coptis chinensis</name>
    <dbReference type="NCBI Taxonomy" id="261450"/>
    <lineage>
        <taxon>Eukaryota</taxon>
        <taxon>Viridiplantae</taxon>
        <taxon>Streptophyta</taxon>
        <taxon>Embryophyta</taxon>
        <taxon>Tracheophyta</taxon>
        <taxon>Spermatophyta</taxon>
        <taxon>Magnoliopsida</taxon>
        <taxon>Ranunculales</taxon>
        <taxon>Ranunculaceae</taxon>
        <taxon>Coptidoideae</taxon>
        <taxon>Coptis</taxon>
    </lineage>
</organism>
<gene>
    <name evidence="13" type="ORF">IFM89_004028</name>
</gene>
<reference evidence="13 14" key="1">
    <citation type="submission" date="2020-10" db="EMBL/GenBank/DDBJ databases">
        <title>The Coptis chinensis genome and diversification of protoberbering-type alkaloids.</title>
        <authorList>
            <person name="Wang B."/>
            <person name="Shu S."/>
            <person name="Song C."/>
            <person name="Liu Y."/>
        </authorList>
    </citation>
    <scope>NUCLEOTIDE SEQUENCE [LARGE SCALE GENOMIC DNA]</scope>
    <source>
        <strain evidence="13">HL-2020</strain>
        <tissue evidence="13">Leaf</tissue>
    </source>
</reference>
<dbReference type="InterPro" id="IPR002401">
    <property type="entry name" value="Cyt_P450_E_grp-I"/>
</dbReference>
<evidence type="ECO:0000256" key="10">
    <source>
        <dbReference type="ARBA" id="ARBA00023136"/>
    </source>
</evidence>
<evidence type="ECO:0000256" key="12">
    <source>
        <dbReference type="RuleBase" id="RU000461"/>
    </source>
</evidence>
<comment type="similarity">
    <text evidence="2 12">Belongs to the cytochrome P450 family.</text>
</comment>
<keyword evidence="8 11" id="KW-0408">Iron</keyword>
<feature type="binding site" description="axial binding residue" evidence="11">
    <location>
        <position position="372"/>
    </location>
    <ligand>
        <name>heme</name>
        <dbReference type="ChEBI" id="CHEBI:30413"/>
    </ligand>
    <ligandPart>
        <name>Fe</name>
        <dbReference type="ChEBI" id="CHEBI:18248"/>
    </ligandPart>
</feature>
<keyword evidence="7 12" id="KW-0560">Oxidoreductase</keyword>
<dbReference type="PANTHER" id="PTHR24282:SF20">
    <property type="entry name" value="CYTOCHROME P450 CYP749A22-LIKE"/>
    <property type="match status" value="1"/>
</dbReference>
<dbReference type="InterPro" id="IPR017972">
    <property type="entry name" value="Cyt_P450_CS"/>
</dbReference>
<evidence type="ECO:0000256" key="8">
    <source>
        <dbReference type="ARBA" id="ARBA00023004"/>
    </source>
</evidence>
<dbReference type="SUPFAM" id="SSF48264">
    <property type="entry name" value="Cytochrome P450"/>
    <property type="match status" value="1"/>
</dbReference>
<evidence type="ECO:0000313" key="14">
    <source>
        <dbReference type="Proteomes" id="UP000631114"/>
    </source>
</evidence>